<evidence type="ECO:0000313" key="2">
    <source>
        <dbReference type="Proteomes" id="UP000886501"/>
    </source>
</evidence>
<comment type="caution">
    <text evidence="1">The sequence shown here is derived from an EMBL/GenBank/DDBJ whole genome shotgun (WGS) entry which is preliminary data.</text>
</comment>
<gene>
    <name evidence="1" type="ORF">BDM02DRAFT_3193562</name>
</gene>
<organism evidence="1 2">
    <name type="scientific">Thelephora ganbajun</name>
    <name type="common">Ganba fungus</name>
    <dbReference type="NCBI Taxonomy" id="370292"/>
    <lineage>
        <taxon>Eukaryota</taxon>
        <taxon>Fungi</taxon>
        <taxon>Dikarya</taxon>
        <taxon>Basidiomycota</taxon>
        <taxon>Agaricomycotina</taxon>
        <taxon>Agaricomycetes</taxon>
        <taxon>Thelephorales</taxon>
        <taxon>Thelephoraceae</taxon>
        <taxon>Thelephora</taxon>
    </lineage>
</organism>
<sequence>MVFSPALQENEDPIPVPAPGLSSRSCCPPCRVQELTTTLRVISPKEECEIEDHLIGAWQAQGRAGVNTSTLVGLESNMTSEARCIEPIVVLTREQLATLSLEVRGYCLLSMMRVVTLMPNATIFSCLRSSDFVSGELQLIFPLNQEDFNTLVSGELSAEVCPVVVSDVV</sequence>
<name>A0ACB6YXU1_THEGA</name>
<accession>A0ACB6YXU1</accession>
<protein>
    <submittedName>
        <fullName evidence="1">Uncharacterized protein</fullName>
    </submittedName>
</protein>
<dbReference type="Proteomes" id="UP000886501">
    <property type="component" value="Unassembled WGS sequence"/>
</dbReference>
<evidence type="ECO:0000313" key="1">
    <source>
        <dbReference type="EMBL" id="KAF9642275.1"/>
    </source>
</evidence>
<reference evidence="1" key="2">
    <citation type="journal article" date="2020" name="Nat. Commun.">
        <title>Large-scale genome sequencing of mycorrhizal fungi provides insights into the early evolution of symbiotic traits.</title>
        <authorList>
            <person name="Miyauchi S."/>
            <person name="Kiss E."/>
            <person name="Kuo A."/>
            <person name="Drula E."/>
            <person name="Kohler A."/>
            <person name="Sanchez-Garcia M."/>
            <person name="Morin E."/>
            <person name="Andreopoulos B."/>
            <person name="Barry K.W."/>
            <person name="Bonito G."/>
            <person name="Buee M."/>
            <person name="Carver A."/>
            <person name="Chen C."/>
            <person name="Cichocki N."/>
            <person name="Clum A."/>
            <person name="Culley D."/>
            <person name="Crous P.W."/>
            <person name="Fauchery L."/>
            <person name="Girlanda M."/>
            <person name="Hayes R.D."/>
            <person name="Keri Z."/>
            <person name="LaButti K."/>
            <person name="Lipzen A."/>
            <person name="Lombard V."/>
            <person name="Magnuson J."/>
            <person name="Maillard F."/>
            <person name="Murat C."/>
            <person name="Nolan M."/>
            <person name="Ohm R.A."/>
            <person name="Pangilinan J."/>
            <person name="Pereira M.F."/>
            <person name="Perotto S."/>
            <person name="Peter M."/>
            <person name="Pfister S."/>
            <person name="Riley R."/>
            <person name="Sitrit Y."/>
            <person name="Stielow J.B."/>
            <person name="Szollosi G."/>
            <person name="Zifcakova L."/>
            <person name="Stursova M."/>
            <person name="Spatafora J.W."/>
            <person name="Tedersoo L."/>
            <person name="Vaario L.M."/>
            <person name="Yamada A."/>
            <person name="Yan M."/>
            <person name="Wang P."/>
            <person name="Xu J."/>
            <person name="Bruns T."/>
            <person name="Baldrian P."/>
            <person name="Vilgalys R."/>
            <person name="Dunand C."/>
            <person name="Henrissat B."/>
            <person name="Grigoriev I.V."/>
            <person name="Hibbett D."/>
            <person name="Nagy L.G."/>
            <person name="Martin F.M."/>
        </authorList>
    </citation>
    <scope>NUCLEOTIDE SEQUENCE</scope>
    <source>
        <strain evidence="1">P2</strain>
    </source>
</reference>
<dbReference type="EMBL" id="MU118563">
    <property type="protein sequence ID" value="KAF9642275.1"/>
    <property type="molecule type" value="Genomic_DNA"/>
</dbReference>
<keyword evidence="2" id="KW-1185">Reference proteome</keyword>
<proteinExistence type="predicted"/>
<reference evidence="1" key="1">
    <citation type="submission" date="2019-10" db="EMBL/GenBank/DDBJ databases">
        <authorList>
            <consortium name="DOE Joint Genome Institute"/>
            <person name="Kuo A."/>
            <person name="Miyauchi S."/>
            <person name="Kiss E."/>
            <person name="Drula E."/>
            <person name="Kohler A."/>
            <person name="Sanchez-Garcia M."/>
            <person name="Andreopoulos B."/>
            <person name="Barry K.W."/>
            <person name="Bonito G."/>
            <person name="Buee M."/>
            <person name="Carver A."/>
            <person name="Chen C."/>
            <person name="Cichocki N."/>
            <person name="Clum A."/>
            <person name="Culley D."/>
            <person name="Crous P.W."/>
            <person name="Fauchery L."/>
            <person name="Girlanda M."/>
            <person name="Hayes R."/>
            <person name="Keri Z."/>
            <person name="Labutti K."/>
            <person name="Lipzen A."/>
            <person name="Lombard V."/>
            <person name="Magnuson J."/>
            <person name="Maillard F."/>
            <person name="Morin E."/>
            <person name="Murat C."/>
            <person name="Nolan M."/>
            <person name="Ohm R."/>
            <person name="Pangilinan J."/>
            <person name="Pereira M."/>
            <person name="Perotto S."/>
            <person name="Peter M."/>
            <person name="Riley R."/>
            <person name="Sitrit Y."/>
            <person name="Stielow B."/>
            <person name="Szollosi G."/>
            <person name="Zifcakova L."/>
            <person name="Stursova M."/>
            <person name="Spatafora J.W."/>
            <person name="Tedersoo L."/>
            <person name="Vaario L.-M."/>
            <person name="Yamada A."/>
            <person name="Yan M."/>
            <person name="Wang P."/>
            <person name="Xu J."/>
            <person name="Bruns T."/>
            <person name="Baldrian P."/>
            <person name="Vilgalys R."/>
            <person name="Henrissat B."/>
            <person name="Grigoriev I.V."/>
            <person name="Hibbett D."/>
            <person name="Nagy L.G."/>
            <person name="Martin F.M."/>
        </authorList>
    </citation>
    <scope>NUCLEOTIDE SEQUENCE</scope>
    <source>
        <strain evidence="1">P2</strain>
    </source>
</reference>